<dbReference type="RefSeq" id="WP_039405161.1">
    <property type="nucleotide sequence ID" value="NZ_CP094242.1"/>
</dbReference>
<dbReference type="GO" id="GO:0016787">
    <property type="term" value="F:hydrolase activity"/>
    <property type="evidence" value="ECO:0007669"/>
    <property type="project" value="UniProtKB-KW"/>
</dbReference>
<dbReference type="CDD" id="cd13926">
    <property type="entry name" value="N-acetylmuramidase_GH108"/>
    <property type="match status" value="1"/>
</dbReference>
<keyword evidence="4" id="KW-0378">Hydrolase</keyword>
<dbReference type="Gene3D" id="1.20.141.10">
    <property type="entry name" value="Chitosanase, subunit A, domain 1"/>
    <property type="match status" value="1"/>
</dbReference>
<feature type="domain" description="Peptidoglycan binding" evidence="2">
    <location>
        <begin position="92"/>
        <end position="153"/>
    </location>
</feature>
<dbReference type="SUPFAM" id="SSF53955">
    <property type="entry name" value="Lysozyme-like"/>
    <property type="match status" value="1"/>
</dbReference>
<evidence type="ECO:0000313" key="5">
    <source>
        <dbReference type="Proteomes" id="UP000031390"/>
    </source>
</evidence>
<evidence type="ECO:0000313" key="6">
    <source>
        <dbReference type="Proteomes" id="UP000829504"/>
    </source>
</evidence>
<gene>
    <name evidence="3" type="ORF">MCC93_03600</name>
    <name evidence="4" type="ORF">MON37_12190</name>
</gene>
<dbReference type="Pfam" id="PF09374">
    <property type="entry name" value="PG_binding_3"/>
    <property type="match status" value="1"/>
</dbReference>
<reference evidence="3 5" key="1">
    <citation type="submission" date="2014-12" db="EMBL/GenBank/DDBJ databases">
        <title>Genome sequence of Morococcus cerebrosus.</title>
        <authorList>
            <person name="Shin S.-K."/>
            <person name="Yi H."/>
        </authorList>
    </citation>
    <scope>NUCLEOTIDE SEQUENCE [LARGE SCALE GENOMIC DNA]</scope>
    <source>
        <strain evidence="3 5">CIP 81.93</strain>
    </source>
</reference>
<feature type="domain" description="TtsA-like Glycoside hydrolase family 108" evidence="1">
    <location>
        <begin position="10"/>
        <end position="89"/>
    </location>
</feature>
<accession>A0A0C1H2Z8</accession>
<dbReference type="Proteomes" id="UP000031390">
    <property type="component" value="Unassembled WGS sequence"/>
</dbReference>
<dbReference type="InterPro" id="IPR008565">
    <property type="entry name" value="TtsA-like_GH18_dom"/>
</dbReference>
<dbReference type="Proteomes" id="UP000829504">
    <property type="component" value="Chromosome"/>
</dbReference>
<dbReference type="PATRIC" id="fig|1056807.3.peg.346"/>
<dbReference type="AlphaFoldDB" id="A0A0C1H2Z8"/>
<dbReference type="Pfam" id="PF05838">
    <property type="entry name" value="Glyco_hydro_108"/>
    <property type="match status" value="1"/>
</dbReference>
<evidence type="ECO:0000259" key="2">
    <source>
        <dbReference type="Pfam" id="PF09374"/>
    </source>
</evidence>
<proteinExistence type="predicted"/>
<evidence type="ECO:0000313" key="4">
    <source>
        <dbReference type="EMBL" id="UNV87373.1"/>
    </source>
</evidence>
<dbReference type="EMBL" id="CP094242">
    <property type="protein sequence ID" value="UNV87373.1"/>
    <property type="molecule type" value="Genomic_DNA"/>
</dbReference>
<sequence length="167" mass="18777">MSDKFNQFINRVLSHEGSYVNHPKDPGGETNWGVTKRTAMANGFNGSMRTMTREQAIGIYRKAFWERYHADQMPEAVAFQFFDACVNHGYGNAARMLQRAAGVPDDGIIGEISLKAINSLPENDLLLRFNAERLVFYTKLGTFTSFGKGWVRRVAQNLIHASADNID</sequence>
<reference evidence="4 6" key="2">
    <citation type="submission" date="2022-03" db="EMBL/GenBank/DDBJ databases">
        <title>Genome sequencing of Morococcus cerebrosus.</title>
        <authorList>
            <person name="Baek M.-G."/>
            <person name="Yi H."/>
        </authorList>
    </citation>
    <scope>NUCLEOTIDE SEQUENCE [LARGE SCALE GENOMIC DNA]</scope>
    <source>
        <strain evidence="4 6">CIP 81.93</strain>
    </source>
</reference>
<organism evidence="3 5">
    <name type="scientific">Morococcus cerebrosus</name>
    <dbReference type="NCBI Taxonomy" id="1056807"/>
    <lineage>
        <taxon>Bacteria</taxon>
        <taxon>Pseudomonadati</taxon>
        <taxon>Pseudomonadota</taxon>
        <taxon>Betaproteobacteria</taxon>
        <taxon>Neisseriales</taxon>
        <taxon>Neisseriaceae</taxon>
        <taxon>Morococcus</taxon>
    </lineage>
</organism>
<name>A0A0C1H2Z8_9NEIS</name>
<evidence type="ECO:0000313" key="3">
    <source>
        <dbReference type="EMBL" id="KIC12820.1"/>
    </source>
</evidence>
<protein>
    <submittedName>
        <fullName evidence="4">Glycoside hydrolase family 108 protein</fullName>
    </submittedName>
    <submittedName>
        <fullName evidence="3">Putative Peptidoglycan domain protein</fullName>
    </submittedName>
</protein>
<dbReference type="EMBL" id="JUFZ01000013">
    <property type="protein sequence ID" value="KIC12820.1"/>
    <property type="molecule type" value="Genomic_DNA"/>
</dbReference>
<keyword evidence="6" id="KW-1185">Reference proteome</keyword>
<evidence type="ECO:0000259" key="1">
    <source>
        <dbReference type="Pfam" id="PF05838"/>
    </source>
</evidence>
<dbReference type="InterPro" id="IPR023346">
    <property type="entry name" value="Lysozyme-like_dom_sf"/>
</dbReference>
<dbReference type="InterPro" id="IPR018537">
    <property type="entry name" value="Peptidoglycan-bd_3"/>
</dbReference>